<dbReference type="EMBL" id="JACHBG010000008">
    <property type="protein sequence ID" value="MBB6486526.1"/>
    <property type="molecule type" value="Genomic_DNA"/>
</dbReference>
<comment type="caution">
    <text evidence="5">The sequence shown here is derived from an EMBL/GenBank/DDBJ whole genome shotgun (WGS) entry which is preliminary data.</text>
</comment>
<protein>
    <recommendedName>
        <fullName evidence="7">Arsenite efflux MFS transporter ArsK</fullName>
    </recommendedName>
</protein>
<dbReference type="InterPro" id="IPR036259">
    <property type="entry name" value="MFS_trans_sf"/>
</dbReference>
<evidence type="ECO:0000313" key="5">
    <source>
        <dbReference type="EMBL" id="MBB6486526.1"/>
    </source>
</evidence>
<feature type="transmembrane region" description="Helical" evidence="4">
    <location>
        <begin position="101"/>
        <end position="123"/>
    </location>
</feature>
<evidence type="ECO:0000256" key="4">
    <source>
        <dbReference type="SAM" id="Phobius"/>
    </source>
</evidence>
<dbReference type="SUPFAM" id="SSF103473">
    <property type="entry name" value="MFS general substrate transporter"/>
    <property type="match status" value="1"/>
</dbReference>
<feature type="transmembrane region" description="Helical" evidence="4">
    <location>
        <begin position="369"/>
        <end position="393"/>
    </location>
</feature>
<keyword evidence="1 4" id="KW-0812">Transmembrane</keyword>
<dbReference type="InterPro" id="IPR011701">
    <property type="entry name" value="MFS"/>
</dbReference>
<feature type="transmembrane region" description="Helical" evidence="4">
    <location>
        <begin position="307"/>
        <end position="334"/>
    </location>
</feature>
<gene>
    <name evidence="5" type="ORF">GGD46_003821</name>
</gene>
<name>A0A7X0IVM2_9HYPH</name>
<feature type="transmembrane region" description="Helical" evidence="4">
    <location>
        <begin position="165"/>
        <end position="184"/>
    </location>
</feature>
<feature type="transmembrane region" description="Helical" evidence="4">
    <location>
        <begin position="76"/>
        <end position="95"/>
    </location>
</feature>
<keyword evidence="2 4" id="KW-1133">Transmembrane helix</keyword>
<dbReference type="PANTHER" id="PTHR11360">
    <property type="entry name" value="MONOCARBOXYLATE TRANSPORTER"/>
    <property type="match status" value="1"/>
</dbReference>
<feature type="transmembrane region" description="Helical" evidence="4">
    <location>
        <begin position="45"/>
        <end position="64"/>
    </location>
</feature>
<reference evidence="5 6" key="1">
    <citation type="submission" date="2020-08" db="EMBL/GenBank/DDBJ databases">
        <title>Genomic Encyclopedia of Type Strains, Phase IV (KMG-V): Genome sequencing to study the core and pangenomes of soil and plant-associated prokaryotes.</title>
        <authorList>
            <person name="Whitman W."/>
        </authorList>
    </citation>
    <scope>NUCLEOTIDE SEQUENCE [LARGE SCALE GENOMIC DNA]</scope>
    <source>
        <strain evidence="5 6">SEMIA 4060</strain>
    </source>
</reference>
<feature type="transmembrane region" description="Helical" evidence="4">
    <location>
        <begin position="346"/>
        <end position="363"/>
    </location>
</feature>
<keyword evidence="3 4" id="KW-0472">Membrane</keyword>
<feature type="transmembrane region" description="Helical" evidence="4">
    <location>
        <begin position="239"/>
        <end position="259"/>
    </location>
</feature>
<dbReference type="AlphaFoldDB" id="A0A7X0IVM2"/>
<dbReference type="Gene3D" id="1.20.1250.20">
    <property type="entry name" value="MFS general substrate transporter like domains"/>
    <property type="match status" value="1"/>
</dbReference>
<feature type="transmembrane region" description="Helical" evidence="4">
    <location>
        <begin position="213"/>
        <end position="233"/>
    </location>
</feature>
<dbReference type="NCBIfam" id="NF033733">
    <property type="entry name" value="MFS_ArsK"/>
    <property type="match status" value="1"/>
</dbReference>
<accession>A0A7X0IVM2</accession>
<feature type="transmembrane region" description="Helical" evidence="4">
    <location>
        <begin position="135"/>
        <end position="153"/>
    </location>
</feature>
<evidence type="ECO:0008006" key="7">
    <source>
        <dbReference type="Google" id="ProtNLM"/>
    </source>
</evidence>
<dbReference type="GO" id="GO:0022857">
    <property type="term" value="F:transmembrane transporter activity"/>
    <property type="evidence" value="ECO:0007669"/>
    <property type="project" value="InterPro"/>
</dbReference>
<dbReference type="InterPro" id="IPR050327">
    <property type="entry name" value="Proton-linked_MCT"/>
</dbReference>
<evidence type="ECO:0000256" key="1">
    <source>
        <dbReference type="ARBA" id="ARBA00022692"/>
    </source>
</evidence>
<dbReference type="Pfam" id="PF07690">
    <property type="entry name" value="MFS_1"/>
    <property type="match status" value="1"/>
</dbReference>
<dbReference type="Proteomes" id="UP000565576">
    <property type="component" value="Unassembled WGS sequence"/>
</dbReference>
<evidence type="ECO:0000313" key="6">
    <source>
        <dbReference type="Proteomes" id="UP000565576"/>
    </source>
</evidence>
<proteinExistence type="predicted"/>
<feature type="transmembrane region" description="Helical" evidence="4">
    <location>
        <begin position="7"/>
        <end position="25"/>
    </location>
</feature>
<evidence type="ECO:0000256" key="2">
    <source>
        <dbReference type="ARBA" id="ARBA00022989"/>
    </source>
</evidence>
<feature type="transmembrane region" description="Helical" evidence="4">
    <location>
        <begin position="280"/>
        <end position="301"/>
    </location>
</feature>
<evidence type="ECO:0000256" key="3">
    <source>
        <dbReference type="ARBA" id="ARBA00023136"/>
    </source>
</evidence>
<sequence>MSERVPLLAVLALGVTQIIGYGTLYYSFSILAPNMAAQFAWSSEWVFGALSAALLIGGLTAPWLGVLFDRIGAARVMTIGSFAAAVALAACALAPNKAAYVAALVAIEASANLVQYGAAFALLVQIRPQVASRSIAYLTLIGGFASTIFWPITTALHAHLTWQNVYLVFAVLNLCICLPIHAWLSRQGTMHRARASTVAPLVEGVLPPARRRLGFAIMVTGFSLMSLVSSAILVHLVHLVPLLSGLGLGATAALVGTLFGPSQVGSRLANMVFGKNLPALHLAVISSTLIPGGVLVLLLSAPSVPGAMAFAMIFGMGNGLLSIVTGTLPLHLFGSDGYGKLQGKMMAARLTLSAFAPFILAFAMENIGITPSVAVTAALGGLSIVALFSIAALR</sequence>
<organism evidence="5 6">
    <name type="scientific">Rhizobium lusitanum</name>
    <dbReference type="NCBI Taxonomy" id="293958"/>
    <lineage>
        <taxon>Bacteria</taxon>
        <taxon>Pseudomonadati</taxon>
        <taxon>Pseudomonadota</taxon>
        <taxon>Alphaproteobacteria</taxon>
        <taxon>Hyphomicrobiales</taxon>
        <taxon>Rhizobiaceae</taxon>
        <taxon>Rhizobium/Agrobacterium group</taxon>
        <taxon>Rhizobium</taxon>
    </lineage>
</organism>